<evidence type="ECO:0000313" key="3">
    <source>
        <dbReference type="Proteomes" id="UP000045782"/>
    </source>
</evidence>
<dbReference type="Proteomes" id="UP000045782">
    <property type="component" value="Unassembled WGS sequence"/>
</dbReference>
<dbReference type="EMBL" id="CSWP01000012">
    <property type="protein sequence ID" value="CPV70313.1"/>
    <property type="molecule type" value="Genomic_DNA"/>
</dbReference>
<organism evidence="2 3">
    <name type="scientific">Mycobacteroides abscessus</name>
    <dbReference type="NCBI Taxonomy" id="36809"/>
    <lineage>
        <taxon>Bacteria</taxon>
        <taxon>Bacillati</taxon>
        <taxon>Actinomycetota</taxon>
        <taxon>Actinomycetes</taxon>
        <taxon>Mycobacteriales</taxon>
        <taxon>Mycobacteriaceae</taxon>
        <taxon>Mycobacteroides</taxon>
    </lineage>
</organism>
<dbReference type="RefSeq" id="WP_052525624.1">
    <property type="nucleotide sequence ID" value="NZ_CP014951.1"/>
</dbReference>
<dbReference type="AlphaFoldDB" id="A0A0U1BUG1"/>
<reference evidence="2 3" key="1">
    <citation type="submission" date="2015-03" db="EMBL/GenBank/DDBJ databases">
        <authorList>
            <person name="Murphy D."/>
        </authorList>
    </citation>
    <scope>NUCLEOTIDE SEQUENCE [LARGE SCALE GENOMIC DNA]</scope>
    <source>
        <strain evidence="2 3">PAP088</strain>
    </source>
</reference>
<evidence type="ECO:0000256" key="1">
    <source>
        <dbReference type="SAM" id="MobiDB-lite"/>
    </source>
</evidence>
<protein>
    <submittedName>
        <fullName evidence="2">Uncharacterized protein</fullName>
    </submittedName>
</protein>
<feature type="compositionally biased region" description="Basic and acidic residues" evidence="1">
    <location>
        <begin position="38"/>
        <end position="55"/>
    </location>
</feature>
<proteinExistence type="predicted"/>
<accession>A0A0U1BUG1</accession>
<feature type="region of interest" description="Disordered" evidence="1">
    <location>
        <begin position="36"/>
        <end position="68"/>
    </location>
</feature>
<gene>
    <name evidence="2" type="ORF">ERS075579_04762</name>
</gene>
<evidence type="ECO:0000313" key="2">
    <source>
        <dbReference type="EMBL" id="CPV70313.1"/>
    </source>
</evidence>
<sequence length="68" mass="7720">MAFKASYRKNSRGYYVPMIRKTGQDARTFTLHTSKRLSSAEDARTHAQEWLDQRQSEGSLPQEGGGTK</sequence>
<name>A0A0U1BUG1_9MYCO</name>